<dbReference type="Gene3D" id="1.25.40.10">
    <property type="entry name" value="Tetratricopeptide repeat domain"/>
    <property type="match status" value="4"/>
</dbReference>
<dbReference type="SMART" id="SM00028">
    <property type="entry name" value="TPR"/>
    <property type="match status" value="9"/>
</dbReference>
<protein>
    <recommendedName>
        <fullName evidence="3">CHAT domain-containing protein</fullName>
    </recommendedName>
</protein>
<evidence type="ECO:0000259" key="3">
    <source>
        <dbReference type="Pfam" id="PF12770"/>
    </source>
</evidence>
<evidence type="ECO:0000256" key="2">
    <source>
        <dbReference type="ARBA" id="ARBA00022803"/>
    </source>
</evidence>
<keyword evidence="2" id="KW-0802">TPR repeat</keyword>
<organism evidence="4 5">
    <name type="scientific">Microcystis aeruginosa TAIHU98</name>
    <dbReference type="NCBI Taxonomy" id="1134457"/>
    <lineage>
        <taxon>Bacteria</taxon>
        <taxon>Bacillati</taxon>
        <taxon>Cyanobacteriota</taxon>
        <taxon>Cyanophyceae</taxon>
        <taxon>Oscillatoriophycideae</taxon>
        <taxon>Chroococcales</taxon>
        <taxon>Microcystaceae</taxon>
        <taxon>Microcystis</taxon>
    </lineage>
</organism>
<gene>
    <name evidence="4" type="ORF">O53_3691</name>
</gene>
<dbReference type="Pfam" id="PF12770">
    <property type="entry name" value="CHAT"/>
    <property type="match status" value="1"/>
</dbReference>
<dbReference type="Pfam" id="PF13374">
    <property type="entry name" value="TPR_10"/>
    <property type="match status" value="1"/>
</dbReference>
<comment type="caution">
    <text evidence="4">The sequence shown here is derived from an EMBL/GenBank/DDBJ whole genome shotgun (WGS) entry which is preliminary data.</text>
</comment>
<dbReference type="EMBL" id="ANKQ01000002">
    <property type="protein sequence ID" value="ELP54866.1"/>
    <property type="molecule type" value="Genomic_DNA"/>
</dbReference>
<name>L7E7K7_MICAE</name>
<feature type="domain" description="CHAT" evidence="3">
    <location>
        <begin position="1068"/>
        <end position="1366"/>
    </location>
</feature>
<dbReference type="SUPFAM" id="SSF48452">
    <property type="entry name" value="TPR-like"/>
    <property type="match status" value="5"/>
</dbReference>
<dbReference type="PANTHER" id="PTHR45641">
    <property type="entry name" value="TETRATRICOPEPTIDE REPEAT PROTEIN (AFU_ORTHOLOGUE AFUA_6G03870)"/>
    <property type="match status" value="1"/>
</dbReference>
<dbReference type="InterPro" id="IPR024983">
    <property type="entry name" value="CHAT_dom"/>
</dbReference>
<evidence type="ECO:0000313" key="5">
    <source>
        <dbReference type="Proteomes" id="UP000010932"/>
    </source>
</evidence>
<sequence>MNEQRTQAYVNLIEQLLACTDDEELNNILQANQELIDPQFLQMMENYAMWLEEQGNNDAAARLRNMAQQLGQFLNPQARSIEEYQDYFNFLMEVLRKIWNDPSPHLIYPCLAQNLDKLDENFAIVFHDWARQALAKATTEQFYYITRDAFNLSNLIREFRPNNITLKQKNAIKQIAIEGYEIALFNLTFNAFPIEWAKTKQIIASIYLDKITGKKTNDVEQAISCYKETLKVFTEEKFAEDWARTMIGLGLAYTNRTKGNRSENLELAFTYCMEALKVYSFEAFPQEWAMTQNNLGNVYNNRIIGDKTENLEGGITAFTKALKVYTFENFPYEWAMIHNNLANIYFNRIRGNKADNLETAITSLKESLKIWTFDAFPYERSGVLSNLANAYNNRIKGDKAENLEQAIFYYQEALQVRTFEIFSQDWADIQNNLATAYLYRIRGDKAENLEIAISAYKEVLKVWNFDDSPYKWAMTQNNLGNAYLNRIRGDKADNLEMAILAYTEALKVRTFEAFPYEWAMTKQNLSGAYLDRIRGDKTENLEDAISFSTEVLKVYTFEDFPENWAATQNTLASVYIKRIRGDKAENLEKAILAYTEALKVRTFEAFPYDWAMTKNNLGNAYLNRIRGDKANNLEMAILAYTEALKVTTFEAFPYDWATTQNNLANAYSDRIRGDKADNLEKAILAYTEALKVRTFDALPQEWATTQNNLGNAYQNRIRGERADNLEFAIEALNLSLEVYTRDDFPEYWARSQNNLGAAYLYRIRRERADNLELALAAYNQSLEVYTPTAFPIECLLTGRNLGNTANLIEDWETAIKGYNLAIEAVENTRLEALNPQRQQEILSEAMDVYHGIVQSYLNLNQPDRALEYVERSKTRYLVQLLTDRDIYPKGNIPQTIITELDRLRRAIIGEEQQLAIQEQTRNRGVTLTLDEQRQPILNDYTHLNKLKQELNQFIDREITKIDENFILTQTVKPIPFQDILSLTDAETCLLQWYITSEKILAFVVSADGNINLWESSEDDRDKLTDLINNYLQLYYSQNGHQEWINQLSDLLQTFSDTLHINDILTLIPNTCKRLIIIPYLFLHILPLHALPINHNQILQDKYDVQYAPSCQLFKITQQRQLNDLNSLFAIQNPQNNLLFTDLEVEIIKNLFVQSDILAKQNATEIAIKTHQNFPLANCIHFSCHGTFNPSKPLESALILTKEKTDQEDGYLRLGEIFELNFKNCRLVMLSACETGLIDLNSISDEYIGLPSGFLFAGSPSVVSSLWKVNDLSTAFLLIKFYETLPKNPKKGEIAVSLKNAQKWLQTLTLDQFEQELERFQLQLDKIINQLGGGKRPIFNESLKQIRQRQPYPFKNPYYWAGFIATGF</sequence>
<dbReference type="RefSeq" id="WP_002737580.1">
    <property type="nucleotide sequence ID" value="NZ_ANKQ01000002.1"/>
</dbReference>
<dbReference type="InterPro" id="IPR011990">
    <property type="entry name" value="TPR-like_helical_dom_sf"/>
</dbReference>
<accession>L7E7K7</accession>
<dbReference type="Proteomes" id="UP000010932">
    <property type="component" value="Unassembled WGS sequence"/>
</dbReference>
<dbReference type="InterPro" id="IPR019734">
    <property type="entry name" value="TPR_rpt"/>
</dbReference>
<reference evidence="4 5" key="1">
    <citation type="journal article" date="2013" name="Genome Announc.">
        <title>Whole-Genome Sequence of Microcystis aeruginosa TAIHU98, a Nontoxic Bloom-Forming Strain Isolated from Taihu Lake, China.</title>
        <authorList>
            <person name="Yang C."/>
            <person name="Zhang W."/>
            <person name="Ren M."/>
            <person name="Song L."/>
            <person name="Li T."/>
            <person name="Zhao J."/>
        </authorList>
    </citation>
    <scope>NUCLEOTIDE SEQUENCE [LARGE SCALE GENOMIC DNA]</scope>
    <source>
        <strain evidence="4 5">TAIHU98</strain>
    </source>
</reference>
<proteinExistence type="predicted"/>
<dbReference type="PANTHER" id="PTHR45641:SF19">
    <property type="entry name" value="NEPHROCYSTIN-3"/>
    <property type="match status" value="1"/>
</dbReference>
<keyword evidence="1" id="KW-0677">Repeat</keyword>
<dbReference type="PATRIC" id="fig|1134457.3.peg.3505"/>
<evidence type="ECO:0000256" key="1">
    <source>
        <dbReference type="ARBA" id="ARBA00022737"/>
    </source>
</evidence>
<evidence type="ECO:0000313" key="4">
    <source>
        <dbReference type="EMBL" id="ELP54866.1"/>
    </source>
</evidence>